<dbReference type="KEGG" id="atr:18434464"/>
<dbReference type="OMA" id="VLMEMDD"/>
<dbReference type="InterPro" id="IPR003676">
    <property type="entry name" value="SAUR_fam"/>
</dbReference>
<name>W1P8S8_AMBTC</name>
<dbReference type="OrthoDB" id="660486at2759"/>
<evidence type="ECO:0000256" key="1">
    <source>
        <dbReference type="ARBA" id="ARBA00006974"/>
    </source>
</evidence>
<dbReference type="AlphaFoldDB" id="W1P8S8"/>
<feature type="compositionally biased region" description="Basic and acidic residues" evidence="2">
    <location>
        <begin position="1"/>
        <end position="18"/>
    </location>
</feature>
<dbReference type="Gramene" id="ERN06272">
    <property type="protein sequence ID" value="ERN06272"/>
    <property type="gene ID" value="AMTR_s00016p00212020"/>
</dbReference>
<protein>
    <recommendedName>
        <fullName evidence="5">Auxin-responsive protein</fullName>
    </recommendedName>
</protein>
<keyword evidence="4" id="KW-1185">Reference proteome</keyword>
<evidence type="ECO:0008006" key="5">
    <source>
        <dbReference type="Google" id="ProtNLM"/>
    </source>
</evidence>
<dbReference type="Proteomes" id="UP000017836">
    <property type="component" value="Unassembled WGS sequence"/>
</dbReference>
<comment type="similarity">
    <text evidence="1">Belongs to the ARG7 family.</text>
</comment>
<gene>
    <name evidence="3" type="ORF">AMTR_s00016p00212020</name>
</gene>
<reference evidence="4" key="1">
    <citation type="journal article" date="2013" name="Science">
        <title>The Amborella genome and the evolution of flowering plants.</title>
        <authorList>
            <consortium name="Amborella Genome Project"/>
        </authorList>
    </citation>
    <scope>NUCLEOTIDE SEQUENCE [LARGE SCALE GENOMIC DNA]</scope>
</reference>
<dbReference type="Pfam" id="PF02519">
    <property type="entry name" value="Auxin_inducible"/>
    <property type="match status" value="1"/>
</dbReference>
<dbReference type="HOGENOM" id="CLU_098106_5_0_1"/>
<organism evidence="3 4">
    <name type="scientific">Amborella trichopoda</name>
    <dbReference type="NCBI Taxonomy" id="13333"/>
    <lineage>
        <taxon>Eukaryota</taxon>
        <taxon>Viridiplantae</taxon>
        <taxon>Streptophyta</taxon>
        <taxon>Embryophyta</taxon>
        <taxon>Tracheophyta</taxon>
        <taxon>Spermatophyta</taxon>
        <taxon>Magnoliopsida</taxon>
        <taxon>Amborellales</taxon>
        <taxon>Amborellaceae</taxon>
        <taxon>Amborella</taxon>
    </lineage>
</organism>
<proteinExistence type="inferred from homology"/>
<evidence type="ECO:0000313" key="3">
    <source>
        <dbReference type="EMBL" id="ERN06272.1"/>
    </source>
</evidence>
<evidence type="ECO:0000256" key="2">
    <source>
        <dbReference type="SAM" id="MobiDB-lite"/>
    </source>
</evidence>
<dbReference type="PANTHER" id="PTHR31374">
    <property type="entry name" value="AUXIN-INDUCED PROTEIN-LIKE-RELATED"/>
    <property type="match status" value="1"/>
</dbReference>
<feature type="region of interest" description="Disordered" evidence="2">
    <location>
        <begin position="1"/>
        <end position="57"/>
    </location>
</feature>
<dbReference type="GO" id="GO:0009733">
    <property type="term" value="P:response to auxin"/>
    <property type="evidence" value="ECO:0007669"/>
    <property type="project" value="InterPro"/>
</dbReference>
<dbReference type="eggNOG" id="ENOG502S1RZ">
    <property type="taxonomic scope" value="Eukaryota"/>
</dbReference>
<evidence type="ECO:0000313" key="4">
    <source>
        <dbReference type="Proteomes" id="UP000017836"/>
    </source>
</evidence>
<sequence length="155" mass="17450">MEDFKLGKGKSSKLDRILQKLGRSRSVHNQKPPKPLLPDSKSKSWPRSRSLKEKTSVQKGKVAPEGCFTVYVGSEKERFVLKTDYINHPLFRVLLEEAEMEYGFNSDGPLVLPCEVDYFNQVLIEMHNDKIHGGCAFPKGLNGYQLLSPTRIGAG</sequence>
<dbReference type="EMBL" id="KI393908">
    <property type="protein sequence ID" value="ERN06272.1"/>
    <property type="molecule type" value="Genomic_DNA"/>
</dbReference>
<accession>W1P8S8</accession>
<dbReference type="PANTHER" id="PTHR31374:SF118">
    <property type="entry name" value="OS01G0924966 PROTEIN"/>
    <property type="match status" value="1"/>
</dbReference>